<keyword evidence="8" id="KW-1185">Reference proteome</keyword>
<dbReference type="OrthoDB" id="582216at2"/>
<dbReference type="PANTHER" id="PTHR43712">
    <property type="entry name" value="PUTATIVE (AFU_ORTHOLOGUE AFUA_4G14580)-RELATED"/>
    <property type="match status" value="1"/>
</dbReference>
<dbReference type="InterPro" id="IPR016461">
    <property type="entry name" value="COMT-like"/>
</dbReference>
<protein>
    <recommendedName>
        <fullName evidence="9">Methyltransferase</fullName>
    </recommendedName>
</protein>
<evidence type="ECO:0000256" key="4">
    <source>
        <dbReference type="PIRSR" id="PIRSR005739-1"/>
    </source>
</evidence>
<sequence length="342" mass="37780">MTRTVGEPDMNPATIMRLGSAFAGAKVLLSAIELDLFTELAKRPLTRAEIQDVLKLHPRVTGEWLSMLVALNLLRRDGEVYRNSELCDRFLDRSKPSFAGGFLQRTNQVLFPAWVYLTDALRTGEQQARHIEANDMFDTPYQDPEQVEAFLTMMDSLTSTIGAQLGEAFDWSTVKTVTDVGGARGNLLSLLLKQHEHLTGTVFDLAPLKDPADKLAKERGLADRLSFSPGSFFDNDLPQADVLMIGHVLHDWAPEERQVIVDKAFKAVNPGGAVLVYDCMLADEEMDLAKLTISIHMKLMTPGGEEYPISEGVELLENAGFGPVEAHELGAIDTLLIGWKQA</sequence>
<reference evidence="7 8" key="1">
    <citation type="submission" date="2015-07" db="EMBL/GenBank/DDBJ databases">
        <title>Genome sequencing of Kibdelosporangium phytohabitans.</title>
        <authorList>
            <person name="Qin S."/>
            <person name="Xing K."/>
        </authorList>
    </citation>
    <scope>NUCLEOTIDE SEQUENCE [LARGE SCALE GENOMIC DNA]</scope>
    <source>
        <strain evidence="7 8">KLBMP1111</strain>
    </source>
</reference>
<feature type="active site" description="Proton acceptor" evidence="4">
    <location>
        <position position="250"/>
    </location>
</feature>
<dbReference type="PROSITE" id="PS51683">
    <property type="entry name" value="SAM_OMT_II"/>
    <property type="match status" value="1"/>
</dbReference>
<dbReference type="InterPro" id="IPR036390">
    <property type="entry name" value="WH_DNA-bd_sf"/>
</dbReference>
<feature type="domain" description="O-methyltransferase dimerisation" evidence="6">
    <location>
        <begin position="17"/>
        <end position="92"/>
    </location>
</feature>
<dbReference type="SUPFAM" id="SSF53335">
    <property type="entry name" value="S-adenosyl-L-methionine-dependent methyltransferases"/>
    <property type="match status" value="1"/>
</dbReference>
<feature type="domain" description="O-methyltransferase C-terminal" evidence="5">
    <location>
        <begin position="114"/>
        <end position="321"/>
    </location>
</feature>
<keyword evidence="3" id="KW-0949">S-adenosyl-L-methionine</keyword>
<dbReference type="Gene3D" id="3.40.50.150">
    <property type="entry name" value="Vaccinia Virus protein VP39"/>
    <property type="match status" value="1"/>
</dbReference>
<dbReference type="Pfam" id="PF00891">
    <property type="entry name" value="Methyltransf_2"/>
    <property type="match status" value="1"/>
</dbReference>
<keyword evidence="2" id="KW-0808">Transferase</keyword>
<name>A0A0N9HUE1_9PSEU</name>
<dbReference type="PIRSF" id="PIRSF005739">
    <property type="entry name" value="O-mtase"/>
    <property type="match status" value="1"/>
</dbReference>
<gene>
    <name evidence="7" type="ORF">AOZ06_32020</name>
</gene>
<dbReference type="AlphaFoldDB" id="A0A0N9HUE1"/>
<dbReference type="RefSeq" id="WP_054292799.1">
    <property type="nucleotide sequence ID" value="NZ_CP012752.1"/>
</dbReference>
<dbReference type="InterPro" id="IPR029063">
    <property type="entry name" value="SAM-dependent_MTases_sf"/>
</dbReference>
<organism evidence="7 8">
    <name type="scientific">Kibdelosporangium phytohabitans</name>
    <dbReference type="NCBI Taxonomy" id="860235"/>
    <lineage>
        <taxon>Bacteria</taxon>
        <taxon>Bacillati</taxon>
        <taxon>Actinomycetota</taxon>
        <taxon>Actinomycetes</taxon>
        <taxon>Pseudonocardiales</taxon>
        <taxon>Pseudonocardiaceae</taxon>
        <taxon>Kibdelosporangium</taxon>
    </lineage>
</organism>
<proteinExistence type="predicted"/>
<evidence type="ECO:0000256" key="1">
    <source>
        <dbReference type="ARBA" id="ARBA00022603"/>
    </source>
</evidence>
<accession>A0A0N9HUE1</accession>
<dbReference type="Gene3D" id="1.10.10.10">
    <property type="entry name" value="Winged helix-like DNA-binding domain superfamily/Winged helix DNA-binding domain"/>
    <property type="match status" value="1"/>
</dbReference>
<evidence type="ECO:0000313" key="8">
    <source>
        <dbReference type="Proteomes" id="UP000063699"/>
    </source>
</evidence>
<dbReference type="InterPro" id="IPR001077">
    <property type="entry name" value="COMT_C"/>
</dbReference>
<dbReference type="STRING" id="860235.AOZ06_32020"/>
<evidence type="ECO:0000256" key="3">
    <source>
        <dbReference type="ARBA" id="ARBA00022691"/>
    </source>
</evidence>
<keyword evidence="1" id="KW-0489">Methyltransferase</keyword>
<dbReference type="EMBL" id="CP012752">
    <property type="protein sequence ID" value="ALG10897.1"/>
    <property type="molecule type" value="Genomic_DNA"/>
</dbReference>
<evidence type="ECO:0000313" key="7">
    <source>
        <dbReference type="EMBL" id="ALG10897.1"/>
    </source>
</evidence>
<dbReference type="Proteomes" id="UP000063699">
    <property type="component" value="Chromosome"/>
</dbReference>
<dbReference type="Pfam" id="PF08100">
    <property type="entry name" value="Dimerisation"/>
    <property type="match status" value="1"/>
</dbReference>
<evidence type="ECO:0008006" key="9">
    <source>
        <dbReference type="Google" id="ProtNLM"/>
    </source>
</evidence>
<dbReference type="GO" id="GO:0008171">
    <property type="term" value="F:O-methyltransferase activity"/>
    <property type="evidence" value="ECO:0007669"/>
    <property type="project" value="InterPro"/>
</dbReference>
<dbReference type="InterPro" id="IPR036388">
    <property type="entry name" value="WH-like_DNA-bd_sf"/>
</dbReference>
<dbReference type="SUPFAM" id="SSF46785">
    <property type="entry name" value="Winged helix' DNA-binding domain"/>
    <property type="match status" value="1"/>
</dbReference>
<dbReference type="KEGG" id="kphy:AOZ06_32020"/>
<dbReference type="GO" id="GO:0046983">
    <property type="term" value="F:protein dimerization activity"/>
    <property type="evidence" value="ECO:0007669"/>
    <property type="project" value="InterPro"/>
</dbReference>
<dbReference type="InterPro" id="IPR012967">
    <property type="entry name" value="COMT_dimerisation"/>
</dbReference>
<evidence type="ECO:0000259" key="5">
    <source>
        <dbReference type="Pfam" id="PF00891"/>
    </source>
</evidence>
<dbReference type="PANTHER" id="PTHR43712:SF2">
    <property type="entry name" value="O-METHYLTRANSFERASE CICE"/>
    <property type="match status" value="1"/>
</dbReference>
<evidence type="ECO:0000256" key="2">
    <source>
        <dbReference type="ARBA" id="ARBA00022679"/>
    </source>
</evidence>
<dbReference type="GO" id="GO:0032259">
    <property type="term" value="P:methylation"/>
    <property type="evidence" value="ECO:0007669"/>
    <property type="project" value="UniProtKB-KW"/>
</dbReference>
<evidence type="ECO:0000259" key="6">
    <source>
        <dbReference type="Pfam" id="PF08100"/>
    </source>
</evidence>